<keyword evidence="4" id="KW-1185">Reference proteome</keyword>
<keyword evidence="2" id="KW-0812">Transmembrane</keyword>
<feature type="region of interest" description="Disordered" evidence="1">
    <location>
        <begin position="264"/>
        <end position="295"/>
    </location>
</feature>
<comment type="caution">
    <text evidence="3">The sequence shown here is derived from an EMBL/GenBank/DDBJ whole genome shotgun (WGS) entry which is preliminary data.</text>
</comment>
<proteinExistence type="predicted"/>
<evidence type="ECO:0000256" key="1">
    <source>
        <dbReference type="SAM" id="MobiDB-lite"/>
    </source>
</evidence>
<evidence type="ECO:0000313" key="3">
    <source>
        <dbReference type="EMBL" id="OZG51810.1"/>
    </source>
</evidence>
<keyword evidence="2" id="KW-1133">Transmembrane helix</keyword>
<dbReference type="RefSeq" id="WP_094660707.1">
    <property type="nucleotide sequence ID" value="NZ_MWWR01000006.1"/>
</dbReference>
<feature type="transmembrane region" description="Helical" evidence="2">
    <location>
        <begin position="321"/>
        <end position="341"/>
    </location>
</feature>
<reference evidence="3 4" key="1">
    <citation type="journal article" date="2017" name="BMC Genomics">
        <title>Comparative genomic and phylogenomic analyses of the Bifidobacteriaceae family.</title>
        <authorList>
            <person name="Lugli G.A."/>
            <person name="Milani C."/>
            <person name="Turroni F."/>
            <person name="Duranti S."/>
            <person name="Mancabelli L."/>
            <person name="Mangifesta M."/>
            <person name="Ferrario C."/>
            <person name="Modesto M."/>
            <person name="Mattarelli P."/>
            <person name="Jiri K."/>
            <person name="van Sinderen D."/>
            <person name="Ventura M."/>
        </authorList>
    </citation>
    <scope>NUCLEOTIDE SEQUENCE [LARGE SCALE GENOMIC DNA]</scope>
    <source>
        <strain evidence="3 4">DSM 24742</strain>
    </source>
</reference>
<evidence type="ECO:0000313" key="4">
    <source>
        <dbReference type="Proteomes" id="UP000216725"/>
    </source>
</evidence>
<protein>
    <submittedName>
        <fullName evidence="3">DNA polymerase III subunit gamma/tau</fullName>
    </submittedName>
</protein>
<gene>
    <name evidence="3" type="ORF">PSRA_0890</name>
</gene>
<dbReference type="Proteomes" id="UP000216725">
    <property type="component" value="Unassembled WGS sequence"/>
</dbReference>
<accession>A0A261EY72</accession>
<feature type="compositionally biased region" description="Pro residues" evidence="1">
    <location>
        <begin position="270"/>
        <end position="295"/>
    </location>
</feature>
<dbReference type="AlphaFoldDB" id="A0A261EY72"/>
<organism evidence="3 4">
    <name type="scientific">Pseudoscardovia radai</name>
    <dbReference type="NCBI Taxonomy" id="987066"/>
    <lineage>
        <taxon>Bacteria</taxon>
        <taxon>Bacillati</taxon>
        <taxon>Actinomycetota</taxon>
        <taxon>Actinomycetes</taxon>
        <taxon>Bifidobacteriales</taxon>
        <taxon>Bifidobacteriaceae</taxon>
        <taxon>Pseudoscardovia</taxon>
    </lineage>
</organism>
<evidence type="ECO:0000256" key="2">
    <source>
        <dbReference type="SAM" id="Phobius"/>
    </source>
</evidence>
<keyword evidence="2" id="KW-0472">Membrane</keyword>
<sequence>MNDAGQYDETVNGAAMGASADGAPYEACPGVSDDSPTVIGASVQSAPVQSAPMQSAPMQIQGAVPVADAAPYGASYAAPVQGIAPQPVAAQPVPSQFVVPQPVAPQPAPQQAFAQQQAGFVPQMTGGAAVPPSMAAPVAAPVAPQPGVSQGTRPVIASQEFISQDLSRLAQTSGAAKEQFLAAYNAGYDVELPGDVARRAAENRRVASMSGNGAATPAPVAPYAQNGAPYAAPYGVSPANGAPSVPGAPANAAPASLYGAGQGASYAPMTPQPGPVAPPMPQPAPTPAPVAPTPAPAPAPVPIAPTPAAAAARPRRSHRGVILAVIAALLIVLGTGGYLAWTVFQQRNDPGNVVQDYMNSLAAGSYAKAADQGDPDLPQDQRVLLADAVASQSQSRITNVQVGQAQSSSNGGYSIPVSYDFAGDHIRDTLSVVPAGRVSLTTTWKISKSLLNTVTVYVPNGAQIEVNGVAVSDRNIYQAAQSQNLQKVDGYTAYVLAAYPANYSVTISDTGSKYISGSTETTIVEGSRDAQGATGESKALQLKESLANATDLAVELQSQAQSKLDACVKAANQSKPKDSTCPINYNDYNWDTQDYDYRNIAFSITRTPTVSTGQVQLQYSRSNYATGDMTDQPFTSGVFSTSSAEVTLTFERRWDPSHDMAADEGRWDTVTNGYTNVVFTNTEFTLSGDRVDVTF</sequence>
<dbReference type="EMBL" id="MWWR01000006">
    <property type="protein sequence ID" value="OZG51810.1"/>
    <property type="molecule type" value="Genomic_DNA"/>
</dbReference>
<name>A0A261EY72_9BIFI</name>